<gene>
    <name evidence="3" type="ORF">MHL29_01480</name>
</gene>
<feature type="transmembrane region" description="Helical" evidence="1">
    <location>
        <begin position="12"/>
        <end position="35"/>
    </location>
</feature>
<accession>A0ABS9PY63</accession>
<name>A0ABS9PY63_9MICO</name>
<evidence type="ECO:0000259" key="2">
    <source>
        <dbReference type="Pfam" id="PF09990"/>
    </source>
</evidence>
<keyword evidence="1" id="KW-1133">Transmembrane helix</keyword>
<comment type="caution">
    <text evidence="3">The sequence shown here is derived from an EMBL/GenBank/DDBJ whole genome shotgun (WGS) entry which is preliminary data.</text>
</comment>
<dbReference type="InterPro" id="IPR019251">
    <property type="entry name" value="DUF2231_TM"/>
</dbReference>
<evidence type="ECO:0000256" key="1">
    <source>
        <dbReference type="SAM" id="Phobius"/>
    </source>
</evidence>
<proteinExistence type="predicted"/>
<reference evidence="3 4" key="1">
    <citation type="submission" date="2022-02" db="EMBL/GenBank/DDBJ databases">
        <title>Uncovering new skin microbiome diversity through culturing and metagenomics.</title>
        <authorList>
            <person name="Conlan S."/>
            <person name="Deming C."/>
            <person name="Nisc Comparative Sequencing Program N."/>
            <person name="Segre J.A."/>
        </authorList>
    </citation>
    <scope>NUCLEOTIDE SEQUENCE [LARGE SCALE GENOMIC DNA]</scope>
    <source>
        <strain evidence="3 4">ACRQZ</strain>
    </source>
</reference>
<dbReference type="Proteomes" id="UP001521931">
    <property type="component" value="Unassembled WGS sequence"/>
</dbReference>
<evidence type="ECO:0000313" key="4">
    <source>
        <dbReference type="Proteomes" id="UP001521931"/>
    </source>
</evidence>
<feature type="transmembrane region" description="Helical" evidence="1">
    <location>
        <begin position="42"/>
        <end position="61"/>
    </location>
</feature>
<evidence type="ECO:0000313" key="3">
    <source>
        <dbReference type="EMBL" id="MCG7320566.1"/>
    </source>
</evidence>
<dbReference type="EMBL" id="JAKRCV010000002">
    <property type="protein sequence ID" value="MCG7320566.1"/>
    <property type="molecule type" value="Genomic_DNA"/>
</dbReference>
<dbReference type="Pfam" id="PF09990">
    <property type="entry name" value="DUF2231"/>
    <property type="match status" value="1"/>
</dbReference>
<organism evidence="3 4">
    <name type="scientific">Arsenicicoccus bolidensis</name>
    <dbReference type="NCBI Taxonomy" id="229480"/>
    <lineage>
        <taxon>Bacteria</taxon>
        <taxon>Bacillati</taxon>
        <taxon>Actinomycetota</taxon>
        <taxon>Actinomycetes</taxon>
        <taxon>Micrococcales</taxon>
        <taxon>Intrasporangiaceae</taxon>
        <taxon>Arsenicicoccus</taxon>
    </lineage>
</organism>
<protein>
    <recommendedName>
        <fullName evidence="2">DUF2231 domain-containing protein</fullName>
    </recommendedName>
</protein>
<keyword evidence="1" id="KW-0472">Membrane</keyword>
<feature type="transmembrane region" description="Helical" evidence="1">
    <location>
        <begin position="140"/>
        <end position="158"/>
    </location>
</feature>
<keyword evidence="1" id="KW-0812">Transmembrane</keyword>
<feature type="transmembrane region" description="Helical" evidence="1">
    <location>
        <begin position="90"/>
        <end position="109"/>
    </location>
</feature>
<keyword evidence="4" id="KW-1185">Reference proteome</keyword>
<feature type="domain" description="DUF2231" evidence="2">
    <location>
        <begin position="7"/>
        <end position="176"/>
    </location>
</feature>
<sequence>MLDTIDGLPVHALVVHVVVVVAPLTALLAVVYAVARRRRASLRLPLVLGAVVTGACGWVAGQSGHRLEARVTGGSPPTELLQRHTQAGELLQPACVAFMVLVLVAVAVLSRLDGGTHGTAHAGGPDGQARTPERSAGERLLAGALAGLLVLAAAALTYQTVVTGHAGTKAVWSSIVG</sequence>
<dbReference type="RefSeq" id="WP_019285292.1">
    <property type="nucleotide sequence ID" value="NZ_JAKRCV010000002.1"/>
</dbReference>